<name>A0ABU8FVD8_9BACI</name>
<keyword evidence="3" id="KW-1185">Reference proteome</keyword>
<dbReference type="EMBL" id="JBAWSV010000003">
    <property type="protein sequence ID" value="MEI4829968.1"/>
    <property type="molecule type" value="Genomic_DNA"/>
</dbReference>
<accession>A0ABU8FVD8</accession>
<keyword evidence="1" id="KW-1133">Transmembrane helix</keyword>
<evidence type="ECO:0000256" key="1">
    <source>
        <dbReference type="SAM" id="Phobius"/>
    </source>
</evidence>
<comment type="caution">
    <text evidence="2">The sequence shown here is derived from an EMBL/GenBank/DDBJ whole genome shotgun (WGS) entry which is preliminary data.</text>
</comment>
<sequence length="204" mass="23977">MNILIEYRWAFLIGAEIVFWTTAISFFLLRYGFRLHKASFIVGIVLLLNELFILTLGVVDYYETGKFSQFQIIIVIILLYAVFYGKKDLRKLDLRMQRFVAKWRGEALPMMEEPIELTGWAHTKQELLHWAIHLILFASTHIVFFFLYGLVSLEHISSWDADVFLNETANRVSKVWRIVLGVDTLITLSYVIFPKKQKKEVLPR</sequence>
<evidence type="ECO:0008006" key="4">
    <source>
        <dbReference type="Google" id="ProtNLM"/>
    </source>
</evidence>
<gene>
    <name evidence="2" type="ORF">WAX78_10935</name>
</gene>
<dbReference type="Proteomes" id="UP001367922">
    <property type="component" value="Unassembled WGS sequence"/>
</dbReference>
<proteinExistence type="predicted"/>
<organism evidence="2 3">
    <name type="scientific">Bacillus yunxiaonensis</name>
    <dbReference type="NCBI Taxonomy" id="3127665"/>
    <lineage>
        <taxon>Bacteria</taxon>
        <taxon>Bacillati</taxon>
        <taxon>Bacillota</taxon>
        <taxon>Bacilli</taxon>
        <taxon>Bacillales</taxon>
        <taxon>Bacillaceae</taxon>
        <taxon>Bacillus</taxon>
    </lineage>
</organism>
<feature type="transmembrane region" description="Helical" evidence="1">
    <location>
        <begin position="6"/>
        <end position="28"/>
    </location>
</feature>
<dbReference type="RefSeq" id="WP_336482305.1">
    <property type="nucleotide sequence ID" value="NZ_JBAWSV010000003.1"/>
</dbReference>
<evidence type="ECO:0000313" key="3">
    <source>
        <dbReference type="Proteomes" id="UP001367922"/>
    </source>
</evidence>
<feature type="transmembrane region" description="Helical" evidence="1">
    <location>
        <begin position="175"/>
        <end position="193"/>
    </location>
</feature>
<reference evidence="2 3" key="1">
    <citation type="submission" date="2024-01" db="EMBL/GenBank/DDBJ databases">
        <title>Seven novel Bacillus-like species.</title>
        <authorList>
            <person name="Liu G."/>
        </authorList>
    </citation>
    <scope>NUCLEOTIDE SEQUENCE [LARGE SCALE GENOMIC DNA]</scope>
    <source>
        <strain evidence="2 3">FJAT-53711</strain>
    </source>
</reference>
<feature type="transmembrane region" description="Helical" evidence="1">
    <location>
        <begin position="40"/>
        <end position="62"/>
    </location>
</feature>
<feature type="transmembrane region" description="Helical" evidence="1">
    <location>
        <begin position="127"/>
        <end position="151"/>
    </location>
</feature>
<keyword evidence="1" id="KW-0812">Transmembrane</keyword>
<keyword evidence="1" id="KW-0472">Membrane</keyword>
<evidence type="ECO:0000313" key="2">
    <source>
        <dbReference type="EMBL" id="MEI4829968.1"/>
    </source>
</evidence>
<protein>
    <recommendedName>
        <fullName evidence="4">Integral membrane protein</fullName>
    </recommendedName>
</protein>
<feature type="transmembrane region" description="Helical" evidence="1">
    <location>
        <begin position="68"/>
        <end position="85"/>
    </location>
</feature>